<dbReference type="InterPro" id="IPR007123">
    <property type="entry name" value="Gelsolin-like_dom"/>
</dbReference>
<evidence type="ECO:0000259" key="9">
    <source>
        <dbReference type="Pfam" id="PF08033"/>
    </source>
</evidence>
<dbReference type="Proteomes" id="UP000796880">
    <property type="component" value="Unassembled WGS sequence"/>
</dbReference>
<dbReference type="Gene3D" id="1.20.120.730">
    <property type="entry name" value="Sec23/Sec24 helical domain"/>
    <property type="match status" value="1"/>
</dbReference>
<feature type="compositionally biased region" description="Low complexity" evidence="4">
    <location>
        <begin position="313"/>
        <end position="322"/>
    </location>
</feature>
<reference evidence="10" key="1">
    <citation type="submission" date="2020-03" db="EMBL/GenBank/DDBJ databases">
        <title>A high-quality chromosome-level genome assembly of a woody plant with both climbing and erect habits, Rhamnella rubrinervis.</title>
        <authorList>
            <person name="Lu Z."/>
            <person name="Yang Y."/>
            <person name="Zhu X."/>
            <person name="Sun Y."/>
        </authorList>
    </citation>
    <scope>NUCLEOTIDE SEQUENCE</scope>
    <source>
        <strain evidence="10">BYM</strain>
        <tissue evidence="10">Leaf</tissue>
    </source>
</reference>
<dbReference type="SUPFAM" id="SSF81811">
    <property type="entry name" value="Helical domain of Sec23/24"/>
    <property type="match status" value="1"/>
</dbReference>
<dbReference type="CDD" id="cd01479">
    <property type="entry name" value="Sec24-like"/>
    <property type="match status" value="1"/>
</dbReference>
<dbReference type="InterPro" id="IPR041742">
    <property type="entry name" value="Sec24-like_trunk_dom"/>
</dbReference>
<accession>A0A8K0MSZ2</accession>
<dbReference type="GO" id="GO:0030127">
    <property type="term" value="C:COPII vesicle coat"/>
    <property type="evidence" value="ECO:0007669"/>
    <property type="project" value="InterPro"/>
</dbReference>
<dbReference type="InterPro" id="IPR036180">
    <property type="entry name" value="Gelsolin-like_dom_sf"/>
</dbReference>
<dbReference type="Pfam" id="PF04815">
    <property type="entry name" value="Sec23_helical"/>
    <property type="match status" value="1"/>
</dbReference>
<dbReference type="Gene3D" id="2.60.40.1670">
    <property type="entry name" value="beta-sandwich domain of Sec23/24"/>
    <property type="match status" value="1"/>
</dbReference>
<dbReference type="GO" id="GO:0008270">
    <property type="term" value="F:zinc ion binding"/>
    <property type="evidence" value="ECO:0007669"/>
    <property type="project" value="InterPro"/>
</dbReference>
<dbReference type="GO" id="GO:0070971">
    <property type="term" value="C:endoplasmic reticulum exit site"/>
    <property type="evidence" value="ECO:0007669"/>
    <property type="project" value="TreeGrafter"/>
</dbReference>
<evidence type="ECO:0000256" key="3">
    <source>
        <dbReference type="ARBA" id="ARBA00022927"/>
    </source>
</evidence>
<feature type="domain" description="Sec23/Sec24 helical" evidence="8">
    <location>
        <begin position="863"/>
        <end position="961"/>
    </location>
</feature>
<dbReference type="SUPFAM" id="SSF53300">
    <property type="entry name" value="vWA-like"/>
    <property type="match status" value="1"/>
</dbReference>
<feature type="compositionally biased region" description="Low complexity" evidence="4">
    <location>
        <begin position="154"/>
        <end position="165"/>
    </location>
</feature>
<evidence type="ECO:0000259" key="6">
    <source>
        <dbReference type="Pfam" id="PF04810"/>
    </source>
</evidence>
<dbReference type="InterPro" id="IPR036465">
    <property type="entry name" value="vWFA_dom_sf"/>
</dbReference>
<dbReference type="AlphaFoldDB" id="A0A8K0MSZ2"/>
<organism evidence="10 11">
    <name type="scientific">Rhamnella rubrinervis</name>
    <dbReference type="NCBI Taxonomy" id="2594499"/>
    <lineage>
        <taxon>Eukaryota</taxon>
        <taxon>Viridiplantae</taxon>
        <taxon>Streptophyta</taxon>
        <taxon>Embryophyta</taxon>
        <taxon>Tracheophyta</taxon>
        <taxon>Spermatophyta</taxon>
        <taxon>Magnoliopsida</taxon>
        <taxon>eudicotyledons</taxon>
        <taxon>Gunneridae</taxon>
        <taxon>Pentapetalae</taxon>
        <taxon>rosids</taxon>
        <taxon>fabids</taxon>
        <taxon>Rosales</taxon>
        <taxon>Rhamnaceae</taxon>
        <taxon>rhamnoid group</taxon>
        <taxon>Rhamneae</taxon>
        <taxon>Rhamnella</taxon>
    </lineage>
</organism>
<dbReference type="EMBL" id="VOIH02000001">
    <property type="protein sequence ID" value="KAF3457477.1"/>
    <property type="molecule type" value="Genomic_DNA"/>
</dbReference>
<dbReference type="InterPro" id="IPR029006">
    <property type="entry name" value="ADF-H/Gelsolin-like_dom_sf"/>
</dbReference>
<feature type="compositionally biased region" description="Pro residues" evidence="4">
    <location>
        <begin position="1"/>
        <end position="11"/>
    </location>
</feature>
<dbReference type="Gene3D" id="3.40.50.410">
    <property type="entry name" value="von Willebrand factor, type A domain"/>
    <property type="match status" value="1"/>
</dbReference>
<evidence type="ECO:0000256" key="4">
    <source>
        <dbReference type="SAM" id="MobiDB-lite"/>
    </source>
</evidence>
<dbReference type="PANTHER" id="PTHR13803:SF4">
    <property type="entry name" value="SECRETORY 24CD, ISOFORM C"/>
    <property type="match status" value="1"/>
</dbReference>
<dbReference type="PANTHER" id="PTHR13803">
    <property type="entry name" value="SEC24-RELATED PROTEIN"/>
    <property type="match status" value="1"/>
</dbReference>
<dbReference type="Gene3D" id="2.30.30.380">
    <property type="entry name" value="Zn-finger domain of Sec23/24"/>
    <property type="match status" value="1"/>
</dbReference>
<evidence type="ECO:0000256" key="2">
    <source>
        <dbReference type="ARBA" id="ARBA00022448"/>
    </source>
</evidence>
<name>A0A8K0MSZ2_9ROSA</name>
<dbReference type="GO" id="GO:0000149">
    <property type="term" value="F:SNARE binding"/>
    <property type="evidence" value="ECO:0007669"/>
    <property type="project" value="TreeGrafter"/>
</dbReference>
<evidence type="ECO:0000313" key="11">
    <source>
        <dbReference type="Proteomes" id="UP000796880"/>
    </source>
</evidence>
<evidence type="ECO:0000259" key="8">
    <source>
        <dbReference type="Pfam" id="PF04815"/>
    </source>
</evidence>
<keyword evidence="11" id="KW-1185">Reference proteome</keyword>
<dbReference type="Gene3D" id="3.40.20.10">
    <property type="entry name" value="Severin"/>
    <property type="match status" value="1"/>
</dbReference>
<gene>
    <name evidence="10" type="ORF">FNV43_RR02135</name>
</gene>
<evidence type="ECO:0000256" key="1">
    <source>
        <dbReference type="ARBA" id="ARBA00008334"/>
    </source>
</evidence>
<feature type="compositionally biased region" description="Low complexity" evidence="4">
    <location>
        <begin position="137"/>
        <end position="147"/>
    </location>
</feature>
<evidence type="ECO:0000259" key="5">
    <source>
        <dbReference type="Pfam" id="PF00626"/>
    </source>
</evidence>
<sequence length="1114" mass="120016">MAANVPPPGAPRPNSNNFVPPPNYNPSAQRPPDYLAENLQNLNLNRPPSMPNSAPRPSPYGQPPPFPSSAPPPGVPVASPPFPRPGPPPGVLARPSMPLSGPSQATLPPGGAPLRPTGPPVGQPSPFVSRPPPGSLPSPMSGYVTPGCGPPSSGPFQSSSLLSGQVAQRPLQPGARPMPLSSPMIATGQFVPPSSGPGGLMSNGPPNFTSGAIPGAPRFPPIGNVQQPPLGPPQTAMSAMAPPRAPTMHSHLGGSVVSAPPGPPTQPASPFSAAPSPFSAPPQGMPPPPGSPYGSPSWPLQPGQVAPPPPIPGSAQPPRMFGMPPPPPNQSMTTISPAIGQTGAPVAGSTKIDPNQIPRPLPGSSVVLHETRQGNQANPPPPATSDYIVKDTGNCSPRYMRCTINQIPCTADLLTTSGMPLALLVQPFALPHPSEEPIQVVDFGESGPVRCSRCKGYINPFMKFIDQGRRFICNFCGFTDETPRDYHCNLGPDGRRRDADERPELCRGTVEFVATKEFMVRDPMPAVYFFLIDVSMNAIQTGATAAACSAINQVIADLPEGPLTIVGIATFDSTIHFYNLKRALQQPLMLIVPDVQDVYTPLQTDVLVPLSECRQHLELLLESIPTMFQNSKTAESAFGAAIKAAFLAMKTTGGKLLVFQSVLPSTGIGALSAREAEGRANISSGEKEAHKLLQPVDKTLKTMAIEFAEYQVCVDIFITTQSYVDIASISVVPRTTGGQVYYYYPFSALSDPAKLYNDLRWNVTRPQGFEAVMRVRCSQGIQVQEYCGNFCRRVPTDVDLPGIDCDKTIMVTLKHDDKLQDGSECAFQCALLYTTVYGQRRIRVTTLSLPCTSMLTNLFRSADLDTQFTCFLKQAANEIPSSPLLRVREQVTNLCINSLLSYRKFCATVSSSGQLILPEALKLLPLYTLALIKSTGLRTDGRIDDRSFWINYVSSLSTPLAVPLVYPRMVAIHDLDSKEDNDSIIPPVIPLSSEHVNEKGIYLLENGEDCFIYIGNSVDPDILRKLFGVNSTDEVSTQIVLQQYDNSLSKKLNDVVNEIRRQRCNYLRLKLCKKGDPSGMSFFSYMVEDQSQGGPSYVEFLVHIHRQIQVKMSS</sequence>
<feature type="region of interest" description="Disordered" evidence="4">
    <location>
        <begin position="1"/>
        <end position="365"/>
    </location>
</feature>
<dbReference type="InterPro" id="IPR006900">
    <property type="entry name" value="Sec23/24_helical_dom"/>
</dbReference>
<feature type="domain" description="Sec23/Sec24 trunk" evidence="7">
    <location>
        <begin position="523"/>
        <end position="763"/>
    </location>
</feature>
<dbReference type="SUPFAM" id="SSF82919">
    <property type="entry name" value="Zn-finger domain of Sec23/24"/>
    <property type="match status" value="1"/>
</dbReference>
<dbReference type="Pfam" id="PF04811">
    <property type="entry name" value="Sec23_trunk"/>
    <property type="match status" value="1"/>
</dbReference>
<dbReference type="Pfam" id="PF08033">
    <property type="entry name" value="Sec23_BS"/>
    <property type="match status" value="1"/>
</dbReference>
<feature type="compositionally biased region" description="Low complexity" evidence="4">
    <location>
        <begin position="268"/>
        <end position="277"/>
    </location>
</feature>
<dbReference type="OrthoDB" id="49016at2759"/>
<keyword evidence="3" id="KW-0653">Protein transport</keyword>
<dbReference type="SUPFAM" id="SSF82754">
    <property type="entry name" value="C-terminal, gelsolin-like domain of Sec23/24"/>
    <property type="match status" value="1"/>
</dbReference>
<feature type="domain" description="Gelsolin-like" evidence="5">
    <location>
        <begin position="984"/>
        <end position="1048"/>
    </location>
</feature>
<dbReference type="Pfam" id="PF04810">
    <property type="entry name" value="zf-Sec23_Sec24"/>
    <property type="match status" value="1"/>
</dbReference>
<feature type="compositionally biased region" description="Pro residues" evidence="4">
    <location>
        <begin position="278"/>
        <end position="291"/>
    </location>
</feature>
<dbReference type="InterPro" id="IPR036175">
    <property type="entry name" value="Sec23/24_helical_dom_sf"/>
</dbReference>
<protein>
    <recommendedName>
        <fullName evidence="12">Protein transport protein Sec24-like At4g32640</fullName>
    </recommendedName>
</protein>
<dbReference type="SUPFAM" id="SSF81995">
    <property type="entry name" value="beta-sandwich domain of Sec23/24"/>
    <property type="match status" value="1"/>
</dbReference>
<proteinExistence type="inferred from homology"/>
<evidence type="ECO:0000313" key="10">
    <source>
        <dbReference type="EMBL" id="KAF3457477.1"/>
    </source>
</evidence>
<feature type="compositionally biased region" description="Pro residues" evidence="4">
    <location>
        <begin position="48"/>
        <end position="90"/>
    </location>
</feature>
<dbReference type="InterPro" id="IPR012990">
    <property type="entry name" value="Beta-sandwich_Sec23_24"/>
</dbReference>
<comment type="caution">
    <text evidence="10">The sequence shown here is derived from an EMBL/GenBank/DDBJ whole genome shotgun (WGS) entry which is preliminary data.</text>
</comment>
<feature type="compositionally biased region" description="Pro residues" evidence="4">
    <location>
        <begin position="116"/>
        <end position="136"/>
    </location>
</feature>
<dbReference type="InterPro" id="IPR036174">
    <property type="entry name" value="Znf_Sec23_Sec24_sf"/>
</dbReference>
<keyword evidence="2" id="KW-0813">Transport</keyword>
<comment type="similarity">
    <text evidence="1">Belongs to the SEC23/SEC24 family. SEC24 subfamily.</text>
</comment>
<dbReference type="InterPro" id="IPR006896">
    <property type="entry name" value="Sec23/24_trunk_dom"/>
</dbReference>
<feature type="domain" description="Zinc finger Sec23/Sec24-type" evidence="6">
    <location>
        <begin position="448"/>
        <end position="486"/>
    </location>
</feature>
<evidence type="ECO:0000259" key="7">
    <source>
        <dbReference type="Pfam" id="PF04811"/>
    </source>
</evidence>
<dbReference type="Pfam" id="PF00626">
    <property type="entry name" value="Gelsolin"/>
    <property type="match status" value="1"/>
</dbReference>
<dbReference type="GO" id="GO:0006886">
    <property type="term" value="P:intracellular protein transport"/>
    <property type="evidence" value="ECO:0007669"/>
    <property type="project" value="InterPro"/>
</dbReference>
<evidence type="ECO:0008006" key="12">
    <source>
        <dbReference type="Google" id="ProtNLM"/>
    </source>
</evidence>
<dbReference type="InterPro" id="IPR006895">
    <property type="entry name" value="Znf_Sec23_Sec24"/>
</dbReference>
<dbReference type="GO" id="GO:0090110">
    <property type="term" value="P:COPII-coated vesicle cargo loading"/>
    <property type="evidence" value="ECO:0007669"/>
    <property type="project" value="TreeGrafter"/>
</dbReference>
<feature type="compositionally biased region" description="Low complexity" evidence="4">
    <location>
        <begin position="292"/>
        <end position="304"/>
    </location>
</feature>
<feature type="domain" description="Sec23/Sec24 beta-sandwich" evidence="9">
    <location>
        <begin position="768"/>
        <end position="852"/>
    </location>
</feature>
<dbReference type="InterPro" id="IPR050550">
    <property type="entry name" value="SEC23_SEC24_subfamily"/>
</dbReference>